<dbReference type="Proteomes" id="UP000837857">
    <property type="component" value="Chromosome 8"/>
</dbReference>
<evidence type="ECO:0000256" key="1">
    <source>
        <dbReference type="SAM" id="MobiDB-lite"/>
    </source>
</evidence>
<keyword evidence="3" id="KW-1185">Reference proteome</keyword>
<feature type="non-terminal residue" evidence="2">
    <location>
        <position position="1"/>
    </location>
</feature>
<proteinExistence type="predicted"/>
<feature type="region of interest" description="Disordered" evidence="1">
    <location>
        <begin position="49"/>
        <end position="70"/>
    </location>
</feature>
<name>A0ABN8J5X8_9NEOP</name>
<evidence type="ECO:0000313" key="2">
    <source>
        <dbReference type="EMBL" id="CAH2074891.1"/>
    </source>
</evidence>
<accession>A0ABN8J5X8</accession>
<reference evidence="2" key="1">
    <citation type="submission" date="2022-03" db="EMBL/GenBank/DDBJ databases">
        <authorList>
            <person name="Martin H S."/>
        </authorList>
    </citation>
    <scope>NUCLEOTIDE SEQUENCE</scope>
</reference>
<evidence type="ECO:0000313" key="3">
    <source>
        <dbReference type="Proteomes" id="UP000837857"/>
    </source>
</evidence>
<sequence>MKFNWKTIQVAQCVDTIGRLGASCEVPHGAPRGSRPAACLTYHRRCAGGAGRGGRRWRSQLGPAGWRRRG</sequence>
<protein>
    <submittedName>
        <fullName evidence="2">Uncharacterized protein</fullName>
    </submittedName>
</protein>
<organism evidence="2 3">
    <name type="scientific">Iphiclides podalirius</name>
    <name type="common">scarce swallowtail</name>
    <dbReference type="NCBI Taxonomy" id="110791"/>
    <lineage>
        <taxon>Eukaryota</taxon>
        <taxon>Metazoa</taxon>
        <taxon>Ecdysozoa</taxon>
        <taxon>Arthropoda</taxon>
        <taxon>Hexapoda</taxon>
        <taxon>Insecta</taxon>
        <taxon>Pterygota</taxon>
        <taxon>Neoptera</taxon>
        <taxon>Endopterygota</taxon>
        <taxon>Lepidoptera</taxon>
        <taxon>Glossata</taxon>
        <taxon>Ditrysia</taxon>
        <taxon>Papilionoidea</taxon>
        <taxon>Papilionidae</taxon>
        <taxon>Papilioninae</taxon>
        <taxon>Iphiclides</taxon>
    </lineage>
</organism>
<dbReference type="EMBL" id="OW152820">
    <property type="protein sequence ID" value="CAH2074891.1"/>
    <property type="molecule type" value="Genomic_DNA"/>
</dbReference>
<gene>
    <name evidence="2" type="ORF">IPOD504_LOCUS16308</name>
</gene>